<keyword evidence="7" id="KW-0805">Transcription regulation</keyword>
<keyword evidence="14" id="KW-1185">Reference proteome</keyword>
<dbReference type="Proteomes" id="UP000030764">
    <property type="component" value="Unassembled WGS sequence"/>
</dbReference>
<dbReference type="FunFam" id="3.30.160.60:FF:000958">
    <property type="entry name" value="Odd skipped"/>
    <property type="match status" value="1"/>
</dbReference>
<gene>
    <name evidence="13" type="ORF">M513_06523</name>
</gene>
<keyword evidence="6" id="KW-0862">Zinc</keyword>
<dbReference type="FunFam" id="3.30.160.60:FF:000446">
    <property type="entry name" value="Zinc finger protein"/>
    <property type="match status" value="1"/>
</dbReference>
<evidence type="ECO:0000256" key="9">
    <source>
        <dbReference type="ARBA" id="ARBA00023242"/>
    </source>
</evidence>
<evidence type="ECO:0000313" key="13">
    <source>
        <dbReference type="EMBL" id="KFD52676.1"/>
    </source>
</evidence>
<feature type="region of interest" description="Disordered" evidence="11">
    <location>
        <begin position="51"/>
        <end position="74"/>
    </location>
</feature>
<dbReference type="Gene3D" id="3.30.160.60">
    <property type="entry name" value="Classic Zinc Finger"/>
    <property type="match status" value="5"/>
</dbReference>
<dbReference type="AlphaFoldDB" id="A0A085M630"/>
<reference evidence="13 14" key="1">
    <citation type="journal article" date="2014" name="Nat. Genet.">
        <title>Genome and transcriptome of the porcine whipworm Trichuris suis.</title>
        <authorList>
            <person name="Jex A.R."/>
            <person name="Nejsum P."/>
            <person name="Schwarz E.M."/>
            <person name="Hu L."/>
            <person name="Young N.D."/>
            <person name="Hall R.S."/>
            <person name="Korhonen P.K."/>
            <person name="Liao S."/>
            <person name="Thamsborg S."/>
            <person name="Xia J."/>
            <person name="Xu P."/>
            <person name="Wang S."/>
            <person name="Scheerlinck J.P."/>
            <person name="Hofmann A."/>
            <person name="Sternberg P.W."/>
            <person name="Wang J."/>
            <person name="Gasser R.B."/>
        </authorList>
    </citation>
    <scope>NUCLEOTIDE SEQUENCE [LARGE SCALE GENOMIC DNA]</scope>
    <source>
        <strain evidence="13">DCEP-RM93M</strain>
    </source>
</reference>
<evidence type="ECO:0000256" key="11">
    <source>
        <dbReference type="SAM" id="MobiDB-lite"/>
    </source>
</evidence>
<feature type="domain" description="C2H2-type" evidence="12">
    <location>
        <begin position="145"/>
        <end position="172"/>
    </location>
</feature>
<dbReference type="FunFam" id="3.30.160.60:FF:000311">
    <property type="entry name" value="protein odd-skipped-related 2 isoform X1"/>
    <property type="match status" value="1"/>
</dbReference>
<dbReference type="InterPro" id="IPR050717">
    <property type="entry name" value="C2H2-ZF_Transcription_Reg"/>
</dbReference>
<keyword evidence="5 10" id="KW-0863">Zinc-finger</keyword>
<evidence type="ECO:0000256" key="8">
    <source>
        <dbReference type="ARBA" id="ARBA00023163"/>
    </source>
</evidence>
<dbReference type="SUPFAM" id="SSF57667">
    <property type="entry name" value="beta-beta-alpha zinc fingers"/>
    <property type="match status" value="3"/>
</dbReference>
<feature type="domain" description="C2H2-type" evidence="12">
    <location>
        <begin position="257"/>
        <end position="286"/>
    </location>
</feature>
<evidence type="ECO:0000256" key="4">
    <source>
        <dbReference type="ARBA" id="ARBA00022737"/>
    </source>
</evidence>
<evidence type="ECO:0000259" key="12">
    <source>
        <dbReference type="PROSITE" id="PS50157"/>
    </source>
</evidence>
<protein>
    <recommendedName>
        <fullName evidence="12">C2H2-type domain-containing protein</fullName>
    </recommendedName>
</protein>
<feature type="domain" description="C2H2-type" evidence="12">
    <location>
        <begin position="229"/>
        <end position="256"/>
    </location>
</feature>
<keyword evidence="9" id="KW-0539">Nucleus</keyword>
<accession>A0A085M630</accession>
<proteinExistence type="predicted"/>
<feature type="domain" description="C2H2-type" evidence="12">
    <location>
        <begin position="173"/>
        <end position="200"/>
    </location>
</feature>
<keyword evidence="8" id="KW-0804">Transcription</keyword>
<dbReference type="PROSITE" id="PS50157">
    <property type="entry name" value="ZINC_FINGER_C2H2_2"/>
    <property type="match status" value="5"/>
</dbReference>
<dbReference type="SMART" id="SM00355">
    <property type="entry name" value="ZnF_C2H2"/>
    <property type="match status" value="5"/>
</dbReference>
<keyword evidence="3" id="KW-0479">Metal-binding</keyword>
<dbReference type="PANTHER" id="PTHR14196">
    <property type="entry name" value="ODD-SKIPPED - RELATED"/>
    <property type="match status" value="1"/>
</dbReference>
<feature type="compositionally biased region" description="Basic residues" evidence="11">
    <location>
        <begin position="58"/>
        <end position="72"/>
    </location>
</feature>
<dbReference type="PANTHER" id="PTHR14196:SF0">
    <property type="entry name" value="PROTEIN BOWEL"/>
    <property type="match status" value="1"/>
</dbReference>
<dbReference type="GO" id="GO:0000122">
    <property type="term" value="P:negative regulation of transcription by RNA polymerase II"/>
    <property type="evidence" value="ECO:0007669"/>
    <property type="project" value="UniProtKB-ARBA"/>
</dbReference>
<keyword evidence="2" id="KW-0217">Developmental protein</keyword>
<evidence type="ECO:0000256" key="5">
    <source>
        <dbReference type="ARBA" id="ARBA00022771"/>
    </source>
</evidence>
<dbReference type="GO" id="GO:0005634">
    <property type="term" value="C:nucleus"/>
    <property type="evidence" value="ECO:0007669"/>
    <property type="project" value="UniProtKB-SubCell"/>
</dbReference>
<name>A0A085M630_9BILA</name>
<dbReference type="GO" id="GO:0000981">
    <property type="term" value="F:DNA-binding transcription factor activity, RNA polymerase II-specific"/>
    <property type="evidence" value="ECO:0007669"/>
    <property type="project" value="TreeGrafter"/>
</dbReference>
<evidence type="ECO:0000256" key="1">
    <source>
        <dbReference type="ARBA" id="ARBA00004123"/>
    </source>
</evidence>
<dbReference type="FunFam" id="3.30.160.60:FF:000254">
    <property type="entry name" value="Odd-skipped related transciption factor 1"/>
    <property type="match status" value="1"/>
</dbReference>
<dbReference type="InterPro" id="IPR013087">
    <property type="entry name" value="Znf_C2H2_type"/>
</dbReference>
<comment type="subcellular location">
    <subcellularLocation>
        <location evidence="1">Nucleus</location>
    </subcellularLocation>
</comment>
<evidence type="ECO:0000256" key="3">
    <source>
        <dbReference type="ARBA" id="ARBA00022723"/>
    </source>
</evidence>
<evidence type="ECO:0000256" key="6">
    <source>
        <dbReference type="ARBA" id="ARBA00022833"/>
    </source>
</evidence>
<dbReference type="PROSITE" id="PS00028">
    <property type="entry name" value="ZINC_FINGER_C2H2_1"/>
    <property type="match status" value="5"/>
</dbReference>
<evidence type="ECO:0000256" key="7">
    <source>
        <dbReference type="ARBA" id="ARBA00023015"/>
    </source>
</evidence>
<dbReference type="EMBL" id="KL363225">
    <property type="protein sequence ID" value="KFD52676.1"/>
    <property type="molecule type" value="Genomic_DNA"/>
</dbReference>
<dbReference type="GO" id="GO:0000977">
    <property type="term" value="F:RNA polymerase II transcription regulatory region sequence-specific DNA binding"/>
    <property type="evidence" value="ECO:0007669"/>
    <property type="project" value="TreeGrafter"/>
</dbReference>
<evidence type="ECO:0000256" key="2">
    <source>
        <dbReference type="ARBA" id="ARBA00022473"/>
    </source>
</evidence>
<feature type="domain" description="C2H2-type" evidence="12">
    <location>
        <begin position="201"/>
        <end position="228"/>
    </location>
</feature>
<evidence type="ECO:0000256" key="10">
    <source>
        <dbReference type="PROSITE-ProRule" id="PRU00042"/>
    </source>
</evidence>
<dbReference type="Pfam" id="PF00096">
    <property type="entry name" value="zf-C2H2"/>
    <property type="match status" value="5"/>
</dbReference>
<evidence type="ECO:0000313" key="14">
    <source>
        <dbReference type="Proteomes" id="UP000030764"/>
    </source>
</evidence>
<keyword evidence="4" id="KW-0677">Repeat</keyword>
<organism evidence="13 14">
    <name type="scientific">Trichuris suis</name>
    <name type="common">pig whipworm</name>
    <dbReference type="NCBI Taxonomy" id="68888"/>
    <lineage>
        <taxon>Eukaryota</taxon>
        <taxon>Metazoa</taxon>
        <taxon>Ecdysozoa</taxon>
        <taxon>Nematoda</taxon>
        <taxon>Enoplea</taxon>
        <taxon>Dorylaimia</taxon>
        <taxon>Trichinellida</taxon>
        <taxon>Trichuridae</taxon>
        <taxon>Trichuris</taxon>
    </lineage>
</organism>
<sequence>MSRKGIPFHTTDPEFEPTCTPHWCQAAQRAGWWDNSVASYWSMAAPSPTSLTWDKGKTKNRRRQPSPTKSKRRFDFTKLGHSFSSDEPPANLLISSNSDAIASKPAQNNAAEQGVFAMRLANSSSFPTAMSITKPRRCPRSRKEFICRFCQRRFTKSYNLLIHERTHTDERPYSCETCGKAFRRQDHLRDHRYIHSKDKPFKCDICGKGFCQSRTMQVHRILHLDKPPHTCSKCNRTFNQSSNLKTHLFTHTNVKPFSCPLTGCTKVFRRTCDLRRHVAIHKQNELPALLEADGQEMKD</sequence>
<dbReference type="GO" id="GO:0008270">
    <property type="term" value="F:zinc ion binding"/>
    <property type="evidence" value="ECO:0007669"/>
    <property type="project" value="UniProtKB-KW"/>
</dbReference>
<dbReference type="InterPro" id="IPR036236">
    <property type="entry name" value="Znf_C2H2_sf"/>
</dbReference>